<dbReference type="AlphaFoldDB" id="A0A5B0QRH2"/>
<dbReference type="Proteomes" id="UP000325313">
    <property type="component" value="Unassembled WGS sequence"/>
</dbReference>
<keyword evidence="2" id="KW-0812">Transmembrane</keyword>
<evidence type="ECO:0000313" key="3">
    <source>
        <dbReference type="EMBL" id="KAA1115867.1"/>
    </source>
</evidence>
<keyword evidence="2" id="KW-1133">Transmembrane helix</keyword>
<proteinExistence type="predicted"/>
<dbReference type="EMBL" id="VDEP01000271">
    <property type="protein sequence ID" value="KAA1115867.1"/>
    <property type="molecule type" value="Genomic_DNA"/>
</dbReference>
<feature type="transmembrane region" description="Helical" evidence="2">
    <location>
        <begin position="226"/>
        <end position="250"/>
    </location>
</feature>
<name>A0A5B0QRH2_PUCGR</name>
<gene>
    <name evidence="3" type="ORF">PGTUg99_009914</name>
</gene>
<feature type="transmembrane region" description="Helical" evidence="2">
    <location>
        <begin position="321"/>
        <end position="346"/>
    </location>
</feature>
<feature type="region of interest" description="Disordered" evidence="1">
    <location>
        <begin position="484"/>
        <end position="521"/>
    </location>
</feature>
<feature type="compositionally biased region" description="Basic and acidic residues" evidence="1">
    <location>
        <begin position="486"/>
        <end position="499"/>
    </location>
</feature>
<comment type="caution">
    <text evidence="3">The sequence shown here is derived from an EMBL/GenBank/DDBJ whole genome shotgun (WGS) entry which is preliminary data.</text>
</comment>
<feature type="transmembrane region" description="Helical" evidence="2">
    <location>
        <begin position="166"/>
        <end position="187"/>
    </location>
</feature>
<keyword evidence="2" id="KW-0472">Membrane</keyword>
<reference evidence="3 4" key="1">
    <citation type="submission" date="2019-05" db="EMBL/GenBank/DDBJ databases">
        <title>Emergence of the Ug99 lineage of the wheat stem rust pathogen through somatic hybridization.</title>
        <authorList>
            <person name="Li F."/>
            <person name="Upadhyaya N.M."/>
            <person name="Sperschneider J."/>
            <person name="Matny O."/>
            <person name="Nguyen-Phuc H."/>
            <person name="Mago R."/>
            <person name="Raley C."/>
            <person name="Miller M.E."/>
            <person name="Silverstein K.A.T."/>
            <person name="Henningsen E."/>
            <person name="Hirsch C.D."/>
            <person name="Visser B."/>
            <person name="Pretorius Z.A."/>
            <person name="Steffenson B.J."/>
            <person name="Schwessinger B."/>
            <person name="Dodds P.N."/>
            <person name="Figueroa M."/>
        </authorList>
    </citation>
    <scope>NUCLEOTIDE SEQUENCE [LARGE SCALE GENOMIC DNA]</scope>
    <source>
        <strain evidence="3 4">Ug99</strain>
    </source>
</reference>
<feature type="transmembrane region" description="Helical" evidence="2">
    <location>
        <begin position="106"/>
        <end position="131"/>
    </location>
</feature>
<accession>A0A5B0QRH2</accession>
<feature type="compositionally biased region" description="Polar residues" evidence="1">
    <location>
        <begin position="507"/>
        <end position="521"/>
    </location>
</feature>
<feature type="transmembrane region" description="Helical" evidence="2">
    <location>
        <begin position="400"/>
        <end position="426"/>
    </location>
</feature>
<feature type="region of interest" description="Disordered" evidence="1">
    <location>
        <begin position="360"/>
        <end position="380"/>
    </location>
</feature>
<sequence>MAANQSVCGSAYHFIDPAGLPEACVGLAKLSAAAWTQLPIRCVIATFLNIDICNLRNFSKPVSLMSKQLSSDSIFGAIPPGVNPFDYLHNVITPQFLVPFSRLTTAILAIFFIFHLLIAIFCLALLVLPYLRGIEQYQWLFKRVYIRNYSGQNLYNTPLLLVNTGMIMAISQFMGSIAAQAFILVLFKASHSTKYALNSPLASPYYDHKTHGHISKGARTWISPPALINFVFFSFPIGVIAATIALFAWLSSGATQFVAGAVKVLDTLGRGSSVWDQLKVTSTSGEEKFLLTSQLLQVVSDAKNFSDDVSIRLENLITCFRVVQCVLLIIILITSLVFVSLFWGLVRKLMEDQRQSDRASSQPNLLRHEDERTNSWGKSAEQSGSRKLELINIFNSDRQFLYLAVRATSIILAMMTTITLLLVGIIRTSDVPSLAGSFDLADDCCWQHWVYTLQLLWRLYQEQLGRTPKTLSNPNDADVIGVSARKSRDPSRPAHHGAETLELQVEPNPNASSLTNRYEEA</sequence>
<evidence type="ECO:0000256" key="2">
    <source>
        <dbReference type="SAM" id="Phobius"/>
    </source>
</evidence>
<organism evidence="3 4">
    <name type="scientific">Puccinia graminis f. sp. tritici</name>
    <dbReference type="NCBI Taxonomy" id="56615"/>
    <lineage>
        <taxon>Eukaryota</taxon>
        <taxon>Fungi</taxon>
        <taxon>Dikarya</taxon>
        <taxon>Basidiomycota</taxon>
        <taxon>Pucciniomycotina</taxon>
        <taxon>Pucciniomycetes</taxon>
        <taxon>Pucciniales</taxon>
        <taxon>Pucciniaceae</taxon>
        <taxon>Puccinia</taxon>
    </lineage>
</organism>
<evidence type="ECO:0000313" key="4">
    <source>
        <dbReference type="Proteomes" id="UP000325313"/>
    </source>
</evidence>
<evidence type="ECO:0000256" key="1">
    <source>
        <dbReference type="SAM" id="MobiDB-lite"/>
    </source>
</evidence>
<protein>
    <submittedName>
        <fullName evidence="3">Uncharacterized protein</fullName>
    </submittedName>
</protein>